<keyword evidence="4 5" id="KW-0413">Isomerase</keyword>
<dbReference type="EC" id="5.1.1.-" evidence="5"/>
<gene>
    <name evidence="7" type="ORF">JOC27_001375</name>
</gene>
<dbReference type="EMBL" id="JAFBEV010000010">
    <property type="protein sequence ID" value="MBM7657924.1"/>
    <property type="molecule type" value="Genomic_DNA"/>
</dbReference>
<keyword evidence="3 5" id="KW-0460">Magnesium</keyword>
<proteinExistence type="inferred from homology"/>
<dbReference type="SMART" id="SM00922">
    <property type="entry name" value="MR_MLE"/>
    <property type="match status" value="1"/>
</dbReference>
<dbReference type="Proteomes" id="UP000823201">
    <property type="component" value="Unassembled WGS sequence"/>
</dbReference>
<keyword evidence="8" id="KW-1185">Reference proteome</keyword>
<dbReference type="InterPro" id="IPR036849">
    <property type="entry name" value="Enolase-like_C_sf"/>
</dbReference>
<dbReference type="SUPFAM" id="SSF54826">
    <property type="entry name" value="Enolase N-terminal domain-like"/>
    <property type="match status" value="1"/>
</dbReference>
<dbReference type="InterPro" id="IPR013341">
    <property type="entry name" value="Mandelate_racemase_N_dom"/>
</dbReference>
<comment type="caution">
    <text evidence="7">The sequence shown here is derived from an EMBL/GenBank/DDBJ whole genome shotgun (WGS) entry which is preliminary data.</text>
</comment>
<evidence type="ECO:0000313" key="7">
    <source>
        <dbReference type="EMBL" id="MBM7657924.1"/>
    </source>
</evidence>
<protein>
    <recommendedName>
        <fullName evidence="5">Dipeptide epimerase</fullName>
        <ecNumber evidence="5">5.1.1.-</ecNumber>
    </recommendedName>
</protein>
<evidence type="ECO:0000259" key="6">
    <source>
        <dbReference type="SMART" id="SM00922"/>
    </source>
</evidence>
<dbReference type="Pfam" id="PF13378">
    <property type="entry name" value="MR_MLE_C"/>
    <property type="match status" value="1"/>
</dbReference>
<dbReference type="SFLD" id="SFLDG00180">
    <property type="entry name" value="muconate_cycloisomerase"/>
    <property type="match status" value="1"/>
</dbReference>
<evidence type="ECO:0000313" key="8">
    <source>
        <dbReference type="Proteomes" id="UP000823201"/>
    </source>
</evidence>
<keyword evidence="2 5" id="KW-0479">Metal-binding</keyword>
<dbReference type="SFLD" id="SFLDS00001">
    <property type="entry name" value="Enolase"/>
    <property type="match status" value="1"/>
</dbReference>
<dbReference type="InterPro" id="IPR029017">
    <property type="entry name" value="Enolase-like_N"/>
</dbReference>
<evidence type="ECO:0000256" key="2">
    <source>
        <dbReference type="ARBA" id="ARBA00022723"/>
    </source>
</evidence>
<dbReference type="Pfam" id="PF02746">
    <property type="entry name" value="MR_MLE_N"/>
    <property type="match status" value="1"/>
</dbReference>
<dbReference type="PANTHER" id="PTHR48073:SF2">
    <property type="entry name" value="O-SUCCINYLBENZOATE SYNTHASE"/>
    <property type="match status" value="1"/>
</dbReference>
<comment type="similarity">
    <text evidence="1 5">Belongs to the mandelate racemase/muconate lactonizing enzyme family.</text>
</comment>
<dbReference type="Gene3D" id="3.30.390.10">
    <property type="entry name" value="Enolase-like, N-terminal domain"/>
    <property type="match status" value="1"/>
</dbReference>
<dbReference type="SUPFAM" id="SSF51604">
    <property type="entry name" value="Enolase C-terminal domain-like"/>
    <property type="match status" value="1"/>
</dbReference>
<evidence type="ECO:0000256" key="5">
    <source>
        <dbReference type="RuleBase" id="RU366006"/>
    </source>
</evidence>
<comment type="cofactor">
    <cofactor evidence="5">
        <name>Mg(2+)</name>
        <dbReference type="ChEBI" id="CHEBI:18420"/>
    </cofactor>
    <text evidence="5">Binds 1 Mg(2+) ion per subunit.</text>
</comment>
<dbReference type="RefSeq" id="WP_205006273.1">
    <property type="nucleotide sequence ID" value="NZ_CBCRXA010000010.1"/>
</dbReference>
<evidence type="ECO:0000256" key="3">
    <source>
        <dbReference type="ARBA" id="ARBA00022842"/>
    </source>
</evidence>
<dbReference type="InterPro" id="IPR034603">
    <property type="entry name" value="Dipeptide_epimerase"/>
</dbReference>
<evidence type="ECO:0000256" key="4">
    <source>
        <dbReference type="ARBA" id="ARBA00023235"/>
    </source>
</evidence>
<sequence length="360" mass="38732">MKIVAIETKRLMTPLKKTFKTAIRTVTAAESVIVLIHCDDGTTGFGGAAATPVITGESLSSIEEAVLNIIGPQLIGEDIRQKARIARKIDGVVRHNTSACAAVNMAIYDCLAKKANLPLYQLLGGYSNQLKTDLTVSVNAPEEMIADAKQYIREGFDTLKIKVGGGSIAEDIERVSIIRQAVGESVKLRLDANQSWSEKEAIAAIRQMEADGLAIELVEQPLPAWDFEGMKRVTQSVLTPIMADESVFSVQDAAKLLAIHGCDIINIKLMKTGGIDEALKINALAESFGVNCMIGCMIESSVSLSAAIHFAAALPNVTRCDLDAALMFRSDPVISGIRYEKDQILLSSDPGLGIQKVIFD</sequence>
<dbReference type="Gene3D" id="3.20.20.120">
    <property type="entry name" value="Enolase-like C-terminal domain"/>
    <property type="match status" value="1"/>
</dbReference>
<dbReference type="CDD" id="cd03319">
    <property type="entry name" value="L-Ala-DL-Glu_epimerase"/>
    <property type="match status" value="1"/>
</dbReference>
<dbReference type="InterPro" id="IPR013342">
    <property type="entry name" value="Mandelate_racemase_C"/>
</dbReference>
<dbReference type="SFLD" id="SFLDF00009">
    <property type="entry name" value="o-succinylbenzoate_synthase"/>
    <property type="match status" value="1"/>
</dbReference>
<name>A0ABS2Q9S6_9BACL</name>
<dbReference type="PANTHER" id="PTHR48073">
    <property type="entry name" value="O-SUCCINYLBENZOATE SYNTHASE-RELATED"/>
    <property type="match status" value="1"/>
</dbReference>
<organism evidence="7 8">
    <name type="scientific">Sporolactobacillus spathodeae</name>
    <dbReference type="NCBI Taxonomy" id="1465502"/>
    <lineage>
        <taxon>Bacteria</taxon>
        <taxon>Bacillati</taxon>
        <taxon>Bacillota</taxon>
        <taxon>Bacilli</taxon>
        <taxon>Bacillales</taxon>
        <taxon>Sporolactobacillaceae</taxon>
        <taxon>Sporolactobacillus</taxon>
    </lineage>
</organism>
<accession>A0ABS2Q9S6</accession>
<feature type="domain" description="Mandelate racemase/muconate lactonizing enzyme C-terminal" evidence="6">
    <location>
        <begin position="141"/>
        <end position="240"/>
    </location>
</feature>
<reference evidence="7 8" key="1">
    <citation type="submission" date="2021-01" db="EMBL/GenBank/DDBJ databases">
        <title>Genomic Encyclopedia of Type Strains, Phase IV (KMG-IV): sequencing the most valuable type-strain genomes for metagenomic binning, comparative biology and taxonomic classification.</title>
        <authorList>
            <person name="Goeker M."/>
        </authorList>
    </citation>
    <scope>NUCLEOTIDE SEQUENCE [LARGE SCALE GENOMIC DNA]</scope>
    <source>
        <strain evidence="7 8">DSM 100968</strain>
    </source>
</reference>
<dbReference type="InterPro" id="IPR029065">
    <property type="entry name" value="Enolase_C-like"/>
</dbReference>
<evidence type="ECO:0000256" key="1">
    <source>
        <dbReference type="ARBA" id="ARBA00008031"/>
    </source>
</evidence>